<dbReference type="EMBL" id="JXXR01000011">
    <property type="protein sequence ID" value="KJY73279.1"/>
    <property type="molecule type" value="Genomic_DNA"/>
</dbReference>
<dbReference type="EMBL" id="CP009618">
    <property type="protein sequence ID" value="AIW21538.1"/>
    <property type="molecule type" value="Genomic_DNA"/>
</dbReference>
<reference evidence="3 5" key="3">
    <citation type="submission" date="2019-09" db="EMBL/GenBank/DDBJ databases">
        <title>Draft genome sequencing and comparative genomics of hatchery-associated Vibrios.</title>
        <authorList>
            <person name="Kehlet-Delgado H."/>
            <person name="Mueller R.S."/>
        </authorList>
    </citation>
    <scope>NUCLEOTIDE SEQUENCE [LARGE SCALE GENOMIC DNA]</scope>
    <source>
        <strain evidence="3 5">09-121-3</strain>
    </source>
</reference>
<dbReference type="GeneID" id="93943337"/>
<organism evidence="2">
    <name type="scientific">Vibrio coralliilyticus</name>
    <dbReference type="NCBI Taxonomy" id="190893"/>
    <lineage>
        <taxon>Bacteria</taxon>
        <taxon>Pseudomonadati</taxon>
        <taxon>Pseudomonadota</taxon>
        <taxon>Gammaproteobacteria</taxon>
        <taxon>Vibrionales</taxon>
        <taxon>Vibrionaceae</taxon>
        <taxon>Vibrio</taxon>
    </lineage>
</organism>
<name>A0A097AX66_9VIBR</name>
<evidence type="ECO:0000313" key="2">
    <source>
        <dbReference type="EMBL" id="KJY73279.1"/>
    </source>
</evidence>
<reference evidence="1 4" key="1">
    <citation type="submission" date="2014-10" db="EMBL/GenBank/DDBJ databases">
        <title>The Complete Genome Sequence for the Shellfish Pathogen Vibrio coralliilyticus RE98 Isolated from a Shellfish Hatchery.</title>
        <authorList>
            <person name="Richards G.P."/>
            <person name="Bono J.L."/>
            <person name="Watson M.A."/>
            <person name="Needleman D.S."/>
        </authorList>
    </citation>
    <scope>NUCLEOTIDE SEQUENCE [LARGE SCALE GENOMIC DNA]</scope>
    <source>
        <strain evidence="1 4">RE98</strain>
    </source>
</reference>
<evidence type="ECO:0000313" key="3">
    <source>
        <dbReference type="EMBL" id="NOJ25629.1"/>
    </source>
</evidence>
<dbReference type="AlphaFoldDB" id="A0A097AX66"/>
<dbReference type="KEGG" id="vct:JV59_18340"/>
<proteinExistence type="predicted"/>
<evidence type="ECO:0000313" key="5">
    <source>
        <dbReference type="Proteomes" id="UP000576645"/>
    </source>
</evidence>
<reference evidence="2" key="2">
    <citation type="journal article" date="2015" name="BMC Genomics">
        <title>Genome mining reveals unlocked bioactive potential of marine Gram-negative bacteria.</title>
        <authorList>
            <person name="Machado H."/>
            <person name="Sonnenschein E.C."/>
            <person name="Melchiorsen J."/>
            <person name="Gram L."/>
        </authorList>
    </citation>
    <scope>NUCLEOTIDE SEQUENCE</scope>
    <source>
        <strain evidence="2">S2052</strain>
    </source>
</reference>
<dbReference type="Proteomes" id="UP000030081">
    <property type="component" value="Chromosome 2"/>
</dbReference>
<dbReference type="EMBL" id="VTXP01000019">
    <property type="protein sequence ID" value="NOJ25629.1"/>
    <property type="molecule type" value="Genomic_DNA"/>
</dbReference>
<protein>
    <submittedName>
        <fullName evidence="2">Uncharacterized protein</fullName>
    </submittedName>
</protein>
<evidence type="ECO:0000313" key="1">
    <source>
        <dbReference type="EMBL" id="AIW21538.1"/>
    </source>
</evidence>
<dbReference type="KEGG" id="vcy:IX92_21305"/>
<sequence length="85" mass="9866">MNHIETTNITEESILKAVTKVENIHKVRLDSFKQYLHNHSSEVIDSLKTITTFSSLDEKYLRIDKDFTQFSDKSTHILEVSLLLS</sequence>
<evidence type="ECO:0000313" key="4">
    <source>
        <dbReference type="Proteomes" id="UP000030081"/>
    </source>
</evidence>
<dbReference type="RefSeq" id="WP_019276417.1">
    <property type="nucleotide sequence ID" value="NZ_CM004383.1"/>
</dbReference>
<dbReference type="Proteomes" id="UP000576645">
    <property type="component" value="Unassembled WGS sequence"/>
</dbReference>
<keyword evidence="4" id="KW-1185">Reference proteome</keyword>
<gene>
    <name evidence="3" type="ORF">F0238_23175</name>
    <name evidence="1" type="ORF">IX92_21305</name>
    <name evidence="2" type="ORF">TW71_10945</name>
</gene>
<accession>A0A097AX66</accession>